<comment type="cofactor">
    <cofactor evidence="1">
        <name>Zn(2+)</name>
        <dbReference type="ChEBI" id="CHEBI:29105"/>
    </cofactor>
</comment>
<reference evidence="12 13" key="1">
    <citation type="submission" date="2015-09" db="EMBL/GenBank/DDBJ databases">
        <title>Draft genome of the scarab beetle Oryctes borbonicus.</title>
        <authorList>
            <person name="Meyer J.M."/>
            <person name="Markov G.V."/>
            <person name="Baskaran P."/>
            <person name="Herrmann M."/>
            <person name="Sommer R.J."/>
            <person name="Roedelsperger C."/>
        </authorList>
    </citation>
    <scope>NUCLEOTIDE SEQUENCE [LARGE SCALE GENOMIC DNA]</scope>
    <source>
        <strain evidence="12">OB123</strain>
        <tissue evidence="12">Whole animal</tissue>
    </source>
</reference>
<evidence type="ECO:0000256" key="5">
    <source>
        <dbReference type="ARBA" id="ARBA00022723"/>
    </source>
</evidence>
<dbReference type="GO" id="GO:0005886">
    <property type="term" value="C:plasma membrane"/>
    <property type="evidence" value="ECO:0007669"/>
    <property type="project" value="UniProtKB-SubCell"/>
</dbReference>
<dbReference type="PANTHER" id="PTHR11733">
    <property type="entry name" value="ZINC METALLOPROTEASE FAMILY M13 NEPRILYSIN-RELATED"/>
    <property type="match status" value="1"/>
</dbReference>
<evidence type="ECO:0000256" key="8">
    <source>
        <dbReference type="ARBA" id="ARBA00023049"/>
    </source>
</evidence>
<dbReference type="GO" id="GO:0046872">
    <property type="term" value="F:metal ion binding"/>
    <property type="evidence" value="ECO:0007669"/>
    <property type="project" value="UniProtKB-KW"/>
</dbReference>
<dbReference type="InterPro" id="IPR008753">
    <property type="entry name" value="Peptidase_M13_N"/>
</dbReference>
<dbReference type="GO" id="GO:0004222">
    <property type="term" value="F:metalloendopeptidase activity"/>
    <property type="evidence" value="ECO:0007669"/>
    <property type="project" value="InterPro"/>
</dbReference>
<dbReference type="SUPFAM" id="SSF55486">
    <property type="entry name" value="Metalloproteases ('zincins'), catalytic domain"/>
    <property type="match status" value="1"/>
</dbReference>
<evidence type="ECO:0000256" key="1">
    <source>
        <dbReference type="ARBA" id="ARBA00001947"/>
    </source>
</evidence>
<dbReference type="Proteomes" id="UP000051574">
    <property type="component" value="Unassembled WGS sequence"/>
</dbReference>
<evidence type="ECO:0000256" key="3">
    <source>
        <dbReference type="ARBA" id="ARBA00007357"/>
    </source>
</evidence>
<evidence type="ECO:0000256" key="4">
    <source>
        <dbReference type="ARBA" id="ARBA00022670"/>
    </source>
</evidence>
<dbReference type="InterPro" id="IPR024079">
    <property type="entry name" value="MetalloPept_cat_dom_sf"/>
</dbReference>
<dbReference type="PROSITE" id="PS51885">
    <property type="entry name" value="NEPRILYSIN"/>
    <property type="match status" value="1"/>
</dbReference>
<evidence type="ECO:0000256" key="7">
    <source>
        <dbReference type="ARBA" id="ARBA00022833"/>
    </source>
</evidence>
<dbReference type="InterPro" id="IPR000718">
    <property type="entry name" value="Peptidase_M13"/>
</dbReference>
<dbReference type="EMBL" id="LJIG01000455">
    <property type="protein sequence ID" value="KRT86485.1"/>
    <property type="molecule type" value="Genomic_DNA"/>
</dbReference>
<comment type="caution">
    <text evidence="12">The sequence shown here is derived from an EMBL/GenBank/DDBJ whole genome shotgun (WGS) entry which is preliminary data.</text>
</comment>
<name>A0A0T6BGK9_9SCAR</name>
<keyword evidence="8" id="KW-0482">Metalloprotease</keyword>
<feature type="non-terminal residue" evidence="12">
    <location>
        <position position="685"/>
    </location>
</feature>
<comment type="similarity">
    <text evidence="3">Belongs to the peptidase M13 family.</text>
</comment>
<evidence type="ECO:0000259" key="11">
    <source>
        <dbReference type="Pfam" id="PF05649"/>
    </source>
</evidence>
<feature type="transmembrane region" description="Helical" evidence="9">
    <location>
        <begin position="33"/>
        <end position="54"/>
    </location>
</feature>
<keyword evidence="13" id="KW-1185">Reference proteome</keyword>
<sequence length="685" mass="81290">MDFNHVMRRDDEYMTDDGCCSCWKRRTIMERRLVIVTAITTIVMLSLLVTLFVLHSDRYVVCDSANCVRAANEILSYVDGEIAPCVDFYQFACGNFFRDTNSDDDKSSSMKEIMDNILINQIREMIELAIKKDDKPSVAKTKAFYRGCMNESGVDSHTLKIMRDILKDIGGWPTIDANWKESDFEWNRATHKLRRLGYTFDLFLSIEIGINNNQEDRHIVEIKPPRSHRLELNDRFRDLYLSYITDISVMLGAPKNRAEREAKDVLEFQEGLRKVIKRSEERNKNEEHVFSPRTISELHYEIPTVPWFDYINQTLQFPGTQIAANEVINLPDMVYIKELLSLLRRAQKRIQANFISWRFVQDFIEYLPKSFRRRRQKYVEMTNSYREKSRWEFCLKSVEDVMPFTLKDLYVQAFITEDLKENVRSMTEIIRRRFDKRIKKFDWLDERGIENAKEKIASVINFVADYDHDEYAYIEAAYKNIEIHEDRFLLSLLQLRRIKKDLEYGRINDPVTHEREDRNRMYNFRENRLVIPVDYLHGIYYDIYRPNYMNYAALGAIIARELSNMFLEGRNYDVRGNQLEWTTSESLVNYYKKIKCHGEQFATFYVPEIKKIVNASLLQMEDISEVAGMRFAYDAYVFWSSNNDLEPNIPGLNYTQAQIFWITTVLQQCARETSEETERILHSDN</sequence>
<dbReference type="PANTHER" id="PTHR11733:SF224">
    <property type="entry name" value="NEPRILYSIN-2"/>
    <property type="match status" value="1"/>
</dbReference>
<dbReference type="InterPro" id="IPR018497">
    <property type="entry name" value="Peptidase_M13_C"/>
</dbReference>
<keyword evidence="4" id="KW-0645">Protease</keyword>
<evidence type="ECO:0000256" key="6">
    <source>
        <dbReference type="ARBA" id="ARBA00022801"/>
    </source>
</evidence>
<dbReference type="Gene3D" id="1.10.1380.10">
    <property type="entry name" value="Neutral endopeptidase , domain2"/>
    <property type="match status" value="1"/>
</dbReference>
<protein>
    <submittedName>
        <fullName evidence="12">Peptidase</fullName>
    </submittedName>
</protein>
<dbReference type="OrthoDB" id="6696837at2759"/>
<accession>A0A0T6BGK9</accession>
<keyword evidence="9" id="KW-0472">Membrane</keyword>
<comment type="subcellular location">
    <subcellularLocation>
        <location evidence="2">Cell membrane</location>
        <topology evidence="2">Single-pass type II membrane protein</topology>
    </subcellularLocation>
</comment>
<feature type="domain" description="Peptidase M13 C-terminal" evidence="10">
    <location>
        <begin position="519"/>
        <end position="679"/>
    </location>
</feature>
<evidence type="ECO:0000313" key="13">
    <source>
        <dbReference type="Proteomes" id="UP000051574"/>
    </source>
</evidence>
<dbReference type="AlphaFoldDB" id="A0A0T6BGK9"/>
<keyword evidence="6" id="KW-0378">Hydrolase</keyword>
<evidence type="ECO:0000256" key="2">
    <source>
        <dbReference type="ARBA" id="ARBA00004401"/>
    </source>
</evidence>
<evidence type="ECO:0000313" key="12">
    <source>
        <dbReference type="EMBL" id="KRT86485.1"/>
    </source>
</evidence>
<feature type="domain" description="Peptidase M13 N-terminal" evidence="11">
    <location>
        <begin position="84"/>
        <end position="463"/>
    </location>
</feature>
<dbReference type="Pfam" id="PF01431">
    <property type="entry name" value="Peptidase_M13"/>
    <property type="match status" value="1"/>
</dbReference>
<keyword evidence="5" id="KW-0479">Metal-binding</keyword>
<evidence type="ECO:0000256" key="9">
    <source>
        <dbReference type="SAM" id="Phobius"/>
    </source>
</evidence>
<keyword evidence="9" id="KW-1133">Transmembrane helix</keyword>
<proteinExistence type="inferred from homology"/>
<dbReference type="CDD" id="cd08662">
    <property type="entry name" value="M13"/>
    <property type="match status" value="1"/>
</dbReference>
<organism evidence="12 13">
    <name type="scientific">Oryctes borbonicus</name>
    <dbReference type="NCBI Taxonomy" id="1629725"/>
    <lineage>
        <taxon>Eukaryota</taxon>
        <taxon>Metazoa</taxon>
        <taxon>Ecdysozoa</taxon>
        <taxon>Arthropoda</taxon>
        <taxon>Hexapoda</taxon>
        <taxon>Insecta</taxon>
        <taxon>Pterygota</taxon>
        <taxon>Neoptera</taxon>
        <taxon>Endopterygota</taxon>
        <taxon>Coleoptera</taxon>
        <taxon>Polyphaga</taxon>
        <taxon>Scarabaeiformia</taxon>
        <taxon>Scarabaeidae</taxon>
        <taxon>Dynastinae</taxon>
        <taxon>Oryctes</taxon>
    </lineage>
</organism>
<dbReference type="Pfam" id="PF05649">
    <property type="entry name" value="Peptidase_M13_N"/>
    <property type="match status" value="1"/>
</dbReference>
<keyword evidence="9" id="KW-0812">Transmembrane</keyword>
<dbReference type="InterPro" id="IPR042089">
    <property type="entry name" value="Peptidase_M13_dom_2"/>
</dbReference>
<evidence type="ECO:0000259" key="10">
    <source>
        <dbReference type="Pfam" id="PF01431"/>
    </source>
</evidence>
<gene>
    <name evidence="12" type="ORF">AMK59_1754</name>
</gene>
<dbReference type="Gene3D" id="3.40.390.10">
    <property type="entry name" value="Collagenase (Catalytic Domain)"/>
    <property type="match status" value="1"/>
</dbReference>
<keyword evidence="7" id="KW-0862">Zinc</keyword>
<dbReference type="GO" id="GO:0016485">
    <property type="term" value="P:protein processing"/>
    <property type="evidence" value="ECO:0007669"/>
    <property type="project" value="TreeGrafter"/>
</dbReference>